<feature type="region of interest" description="Disordered" evidence="1">
    <location>
        <begin position="680"/>
        <end position="701"/>
    </location>
</feature>
<dbReference type="InterPro" id="IPR050149">
    <property type="entry name" value="Collagen_superfamily"/>
</dbReference>
<sequence>MKISIRIYNRFLDLKGELDSYQSLQFGRDYHSIATFELHVNRYLHEAQKLNKGDIIALNKLSNKVAIVLTKEIALDENGKESENFKLSGYTLDGLMSRRITVPPSGTSHDRVSGSAEEVMKHFVNKNFVNPDDNRRILPHLEIAPNQNRGTHVSSESRFKNVAEELENISIQSGLGWGIFADFHTKKLIFDVFEADDLTQENLDGNNPVFFSPEFETIQSQSFVDSDTELRNVGYVGGQGEGVGRKVIQVGKDIGWQRIETFVDVRDLGTKTEEDLTDAEVEELLEKRGEEKMRDMETLQSLEATILTPTQGTIFKYEKDYDLGDKVDVVNKSWGILMSAPIIEFLEIYEADGLRLEATFGRSRPTFLTKIKRKFNELEGVDQQELPALIGIETRKYTDRELLKEEQERIRQALENLEASKEFTKDYAEKKRVELPTEPEDKSVVWVDISDLDNIIWKIYSEEKGKWIAAARGPQGLPGPAGKDGQALYTWLKYADDEKGNGIADTPKGKKYMGLAYNKETSVESTNPGDYEWSKIEGDKGAPGPEGKDGQPRYTWVKYADDDQGRGMSDSPKGKEYIGLAYNKLIVNESDSPNDYAWSLIKGTKGEKGDKGAKGDQGIQGPRGSNGQPTYTWIRYADNANGDEMSSSPTNKEYIGIAPNKTIQTPSNNANDYEWAKLKGEPGAKGQQGIQGPKGSDGQPRYTWVRYADNANGGGISNFPDGKEYIGFAYNKTTATESKNASDYTWSKIKGNPGSKGDKGEPGSQGPVGPRGPNIVDTNTSFGVNWLIADYIKSLNGLNINEQFKVSNNGDVSIGNDRIQMIAGGKQAGINIKNGAFTLEDDISSEKYNITPKANLLLDHSFELLPDDGPYDSSNNWREIVTSPIVTGSRWQTVKDPKVTGQWYPVRQEALAMFGKKAAVVKNANYFRQYVYENIGIGVTYTVSAYFKRHLGSGTGGIPLIEVWHVKEGTGRHAKIFTDTFAPVPDDYSQVRHASTFSTPSDFKHGDALEIIFSGGTRNPNWIQVDGTQLVELDMSTVYQSEDSLWNMADGTYSIVNSMQKLWSGTIYPTESQSATPNKMLRHCRNGWALEWRGYNIGEGFKNSNYQYTYVPKSVLNSPPNNKRGYGCSLRRFSQDMYKYIYINGNDGESLSGYADNNVGNANRLALNAIYEW</sequence>
<dbReference type="Proteomes" id="UP000641206">
    <property type="component" value="Unassembled WGS sequence"/>
</dbReference>
<dbReference type="RefSeq" id="WP_188732984.1">
    <property type="nucleotide sequence ID" value="NZ_BMLW01000001.1"/>
</dbReference>
<gene>
    <name evidence="3" type="ORF">GCM10011346_05950</name>
</gene>
<organism evidence="3 4">
    <name type="scientific">Oceanobacillus neutriphilus</name>
    <dbReference type="NCBI Taxonomy" id="531815"/>
    <lineage>
        <taxon>Bacteria</taxon>
        <taxon>Bacillati</taxon>
        <taxon>Bacillota</taxon>
        <taxon>Bacilli</taxon>
        <taxon>Bacillales</taxon>
        <taxon>Bacillaceae</taxon>
        <taxon>Oceanobacillus</taxon>
    </lineage>
</organism>
<comment type="caution">
    <text evidence="3">The sequence shown here is derived from an EMBL/GenBank/DDBJ whole genome shotgun (WGS) entry which is preliminary data.</text>
</comment>
<feature type="region of interest" description="Disordered" evidence="1">
    <location>
        <begin position="740"/>
        <end position="775"/>
    </location>
</feature>
<evidence type="ECO:0000313" key="4">
    <source>
        <dbReference type="Proteomes" id="UP000641206"/>
    </source>
</evidence>
<dbReference type="InterPro" id="IPR029432">
    <property type="entry name" value="Gp28/Gp37-like_dom"/>
</dbReference>
<feature type="compositionally biased region" description="Basic and acidic residues" evidence="1">
    <location>
        <begin position="605"/>
        <end position="614"/>
    </location>
</feature>
<feature type="region of interest" description="Disordered" evidence="1">
    <location>
        <begin position="522"/>
        <end position="553"/>
    </location>
</feature>
<protein>
    <recommendedName>
        <fullName evidence="2">Gp28/Gp37-like domain-containing protein</fullName>
    </recommendedName>
</protein>
<reference evidence="4" key="1">
    <citation type="journal article" date="2019" name="Int. J. Syst. Evol. Microbiol.">
        <title>The Global Catalogue of Microorganisms (GCM) 10K type strain sequencing project: providing services to taxonomists for standard genome sequencing and annotation.</title>
        <authorList>
            <consortium name="The Broad Institute Genomics Platform"/>
            <consortium name="The Broad Institute Genome Sequencing Center for Infectious Disease"/>
            <person name="Wu L."/>
            <person name="Ma J."/>
        </authorList>
    </citation>
    <scope>NUCLEOTIDE SEQUENCE [LARGE SCALE GENOMIC DNA]</scope>
    <source>
        <strain evidence="4">CGMCC 1.7693</strain>
    </source>
</reference>
<dbReference type="Pfam" id="PF14594">
    <property type="entry name" value="Sipho_Gp37"/>
    <property type="match status" value="1"/>
</dbReference>
<accession>A0ABQ2NPD7</accession>
<evidence type="ECO:0000313" key="3">
    <source>
        <dbReference type="EMBL" id="GGP07891.1"/>
    </source>
</evidence>
<evidence type="ECO:0000259" key="2">
    <source>
        <dbReference type="Pfam" id="PF14594"/>
    </source>
</evidence>
<feature type="compositionally biased region" description="Basic and acidic residues" evidence="1">
    <location>
        <begin position="532"/>
        <end position="551"/>
    </location>
</feature>
<feature type="region of interest" description="Disordered" evidence="1">
    <location>
        <begin position="605"/>
        <end position="630"/>
    </location>
</feature>
<dbReference type="PANTHER" id="PTHR24023:SF1082">
    <property type="entry name" value="COLLAGEN TRIPLE HELIX REPEAT"/>
    <property type="match status" value="1"/>
</dbReference>
<evidence type="ECO:0000256" key="1">
    <source>
        <dbReference type="SAM" id="MobiDB-lite"/>
    </source>
</evidence>
<dbReference type="EMBL" id="BMLW01000001">
    <property type="protein sequence ID" value="GGP07891.1"/>
    <property type="molecule type" value="Genomic_DNA"/>
</dbReference>
<feature type="domain" description="Gp28/Gp37-like" evidence="2">
    <location>
        <begin position="5"/>
        <end position="361"/>
    </location>
</feature>
<name>A0ABQ2NPD7_9BACI</name>
<dbReference type="Gene3D" id="1.20.5.320">
    <property type="entry name" value="6-Phosphogluconate Dehydrogenase, domain 3"/>
    <property type="match status" value="2"/>
</dbReference>
<proteinExistence type="predicted"/>
<keyword evidence="4" id="KW-1185">Reference proteome</keyword>
<dbReference type="PANTHER" id="PTHR24023">
    <property type="entry name" value="COLLAGEN ALPHA"/>
    <property type="match status" value="1"/>
</dbReference>